<dbReference type="Gene3D" id="4.10.240.10">
    <property type="entry name" value="Zn(2)-C6 fungal-type DNA-binding domain"/>
    <property type="match status" value="1"/>
</dbReference>
<evidence type="ECO:0000256" key="3">
    <source>
        <dbReference type="ARBA" id="ARBA00023163"/>
    </source>
</evidence>
<feature type="compositionally biased region" description="Polar residues" evidence="5">
    <location>
        <begin position="176"/>
        <end position="189"/>
    </location>
</feature>
<dbReference type="GO" id="GO:0008270">
    <property type="term" value="F:zinc ion binding"/>
    <property type="evidence" value="ECO:0007669"/>
    <property type="project" value="InterPro"/>
</dbReference>
<gene>
    <name evidence="7" type="ORF">VSDG_06242</name>
</gene>
<sequence length="759" mass="83420">MSDPRSFEAEASERHSLESSEPPSKKRKVRKGTKSCWECRRRKIKCQFDNPDDINCIGCKQRGAVCRSQEFDDDNAPEPGQRPDPPLTRRLDRLEQMMERIVDRIVPDENGAPGPSSSQPRLDRRSASASSPRGLVPGRGSSVDILQASAAGDGPIAALLAMRHESVHRRGPSESGPVSTPALTSVESATPTLPVSSTPPGPGTRPPTGRGQEMPSAKHFWVCTTLRNVIPSQSVIEAIIAACPGAHCVPAICYSDAERQDGKVEPTSSLAFTPPRQSHPLVLARRALQILICVQQLPPGFDYDALGTGYPLDELMYRLSATSLLATSNDELVGYAEGLECLILQAYSLANSGSLRKAWITIRRAMSLAQVMGIDRGHSAAFRSCDPKADPARRPSARVLWYRLVFWDRYISLLLGFPVGSQGNEFASAEACEEDTPTERLEKVHTTLSARILERNRSPQHHSSQTRNQPASLDYAVTQEIDLELEAAAKSLPPGWWDKQRLDYLPSQEVPWEATTRTICQIHHFTLLILLHVPYMLRDPSSPRFDYSKATCMTSARELLTRFITFRSLYVAASSCRRVDYAALIAAMTLCLAYLGRRRGETWDRIQEDAEIVEATRRRMDHVAGLTGDKLNKASVRTIDSLMSIINKAATSTSPGIGLPADANASELQFNVPYLGFISIKMARPRPPAMVGLMDPTLGAMDMFEPPSLSEGVLEFAPYDDQAPFGLGADVEPDLTADGEDWALQGVDSAYWAQLQGLV</sequence>
<keyword evidence="2" id="KW-0805">Transcription regulation</keyword>
<evidence type="ECO:0000256" key="2">
    <source>
        <dbReference type="ARBA" id="ARBA00023015"/>
    </source>
</evidence>
<dbReference type="CDD" id="cd12148">
    <property type="entry name" value="fungal_TF_MHR"/>
    <property type="match status" value="1"/>
</dbReference>
<dbReference type="STRING" id="252740.A0A423VSH4"/>
<dbReference type="InterPro" id="IPR007219">
    <property type="entry name" value="XnlR_reg_dom"/>
</dbReference>
<feature type="compositionally biased region" description="Basic and acidic residues" evidence="5">
    <location>
        <begin position="87"/>
        <end position="107"/>
    </location>
</feature>
<evidence type="ECO:0000313" key="7">
    <source>
        <dbReference type="EMBL" id="ROV93993.1"/>
    </source>
</evidence>
<feature type="region of interest" description="Disordered" evidence="5">
    <location>
        <begin position="1"/>
        <end position="36"/>
    </location>
</feature>
<dbReference type="GO" id="GO:0006351">
    <property type="term" value="P:DNA-templated transcription"/>
    <property type="evidence" value="ECO:0007669"/>
    <property type="project" value="InterPro"/>
</dbReference>
<feature type="region of interest" description="Disordered" evidence="5">
    <location>
        <begin position="167"/>
        <end position="214"/>
    </location>
</feature>
<dbReference type="SMART" id="SM00066">
    <property type="entry name" value="GAL4"/>
    <property type="match status" value="1"/>
</dbReference>
<dbReference type="PANTHER" id="PTHR47840:SF1">
    <property type="entry name" value="ZN(II)2CYS6 TRANSCRIPTION FACTOR (EUROFUNG)"/>
    <property type="match status" value="1"/>
</dbReference>
<evidence type="ECO:0000313" key="8">
    <source>
        <dbReference type="Proteomes" id="UP000284375"/>
    </source>
</evidence>
<comment type="caution">
    <text evidence="7">The sequence shown here is derived from an EMBL/GenBank/DDBJ whole genome shotgun (WGS) entry which is preliminary data.</text>
</comment>
<dbReference type="PROSITE" id="PS00463">
    <property type="entry name" value="ZN2_CY6_FUNGAL_1"/>
    <property type="match status" value="1"/>
</dbReference>
<dbReference type="EMBL" id="LJZO01000030">
    <property type="protein sequence ID" value="ROV93993.1"/>
    <property type="molecule type" value="Genomic_DNA"/>
</dbReference>
<keyword evidence="4" id="KW-0539">Nucleus</keyword>
<evidence type="ECO:0000259" key="6">
    <source>
        <dbReference type="PROSITE" id="PS50048"/>
    </source>
</evidence>
<accession>A0A423VSH4</accession>
<dbReference type="SMART" id="SM00906">
    <property type="entry name" value="Fungal_trans"/>
    <property type="match status" value="1"/>
</dbReference>
<proteinExistence type="predicted"/>
<dbReference type="PANTHER" id="PTHR47840">
    <property type="entry name" value="ZN(II)2CYS6 TRANSCRIPTION FACTOR (EUROFUNG)-RELATED"/>
    <property type="match status" value="1"/>
</dbReference>
<protein>
    <recommendedName>
        <fullName evidence="6">Zn(2)-C6 fungal-type domain-containing protein</fullName>
    </recommendedName>
</protein>
<dbReference type="OrthoDB" id="5392779at2759"/>
<feature type="compositionally biased region" description="Basic and acidic residues" evidence="5">
    <location>
        <begin position="1"/>
        <end position="18"/>
    </location>
</feature>
<dbReference type="InterPro" id="IPR001138">
    <property type="entry name" value="Zn2Cys6_DnaBD"/>
</dbReference>
<dbReference type="Proteomes" id="UP000284375">
    <property type="component" value="Unassembled WGS sequence"/>
</dbReference>
<reference evidence="7 8" key="1">
    <citation type="submission" date="2015-09" db="EMBL/GenBank/DDBJ databases">
        <title>Host preference determinants of Valsa canker pathogens revealed by comparative genomics.</title>
        <authorList>
            <person name="Yin Z."/>
            <person name="Huang L."/>
        </authorList>
    </citation>
    <scope>NUCLEOTIDE SEQUENCE [LARGE SCALE GENOMIC DNA]</scope>
    <source>
        <strain evidence="7 8">YSFL</strain>
    </source>
</reference>
<dbReference type="PROSITE" id="PS50048">
    <property type="entry name" value="ZN2_CY6_FUNGAL_2"/>
    <property type="match status" value="1"/>
</dbReference>
<name>A0A423VSH4_CYTCH</name>
<keyword evidence="8" id="KW-1185">Reference proteome</keyword>
<evidence type="ECO:0000256" key="4">
    <source>
        <dbReference type="ARBA" id="ARBA00023242"/>
    </source>
</evidence>
<evidence type="ECO:0000256" key="5">
    <source>
        <dbReference type="SAM" id="MobiDB-lite"/>
    </source>
</evidence>
<dbReference type="AlphaFoldDB" id="A0A423VSH4"/>
<feature type="region of interest" description="Disordered" evidence="5">
    <location>
        <begin position="68"/>
        <end position="140"/>
    </location>
</feature>
<dbReference type="GO" id="GO:0003677">
    <property type="term" value="F:DNA binding"/>
    <property type="evidence" value="ECO:0007669"/>
    <property type="project" value="InterPro"/>
</dbReference>
<dbReference type="GO" id="GO:0000981">
    <property type="term" value="F:DNA-binding transcription factor activity, RNA polymerase II-specific"/>
    <property type="evidence" value="ECO:0007669"/>
    <property type="project" value="InterPro"/>
</dbReference>
<keyword evidence="1" id="KW-0479">Metal-binding</keyword>
<dbReference type="CDD" id="cd00067">
    <property type="entry name" value="GAL4"/>
    <property type="match status" value="1"/>
</dbReference>
<dbReference type="InterPro" id="IPR036864">
    <property type="entry name" value="Zn2-C6_fun-type_DNA-bd_sf"/>
</dbReference>
<evidence type="ECO:0000256" key="1">
    <source>
        <dbReference type="ARBA" id="ARBA00022723"/>
    </source>
</evidence>
<dbReference type="Pfam" id="PF00172">
    <property type="entry name" value="Zn_clus"/>
    <property type="match status" value="1"/>
</dbReference>
<feature type="domain" description="Zn(2)-C6 fungal-type" evidence="6">
    <location>
        <begin position="35"/>
        <end position="68"/>
    </location>
</feature>
<organism evidence="7 8">
    <name type="scientific">Cytospora chrysosperma</name>
    <name type="common">Cytospora canker fungus</name>
    <name type="synonym">Sphaeria chrysosperma</name>
    <dbReference type="NCBI Taxonomy" id="252740"/>
    <lineage>
        <taxon>Eukaryota</taxon>
        <taxon>Fungi</taxon>
        <taxon>Dikarya</taxon>
        <taxon>Ascomycota</taxon>
        <taxon>Pezizomycotina</taxon>
        <taxon>Sordariomycetes</taxon>
        <taxon>Sordariomycetidae</taxon>
        <taxon>Diaporthales</taxon>
        <taxon>Cytosporaceae</taxon>
        <taxon>Cytospora</taxon>
    </lineage>
</organism>
<keyword evidence="3" id="KW-0804">Transcription</keyword>
<dbReference type="SUPFAM" id="SSF57701">
    <property type="entry name" value="Zn2/Cys6 DNA-binding domain"/>
    <property type="match status" value="1"/>
</dbReference>